<proteinExistence type="predicted"/>
<evidence type="ECO:0000256" key="1">
    <source>
        <dbReference type="SAM" id="Coils"/>
    </source>
</evidence>
<dbReference type="EMBL" id="CAUEEQ010029753">
    <property type="protein sequence ID" value="CAJ0949169.1"/>
    <property type="molecule type" value="Genomic_DNA"/>
</dbReference>
<gene>
    <name evidence="2" type="ORF">RIMI_LOCUS12498763</name>
</gene>
<protein>
    <submittedName>
        <fullName evidence="2">Uncharacterized protein</fullName>
    </submittedName>
</protein>
<sequence>MDFLEDLLAEDEDNLCSYSMSDLEKCVQLLMDEVRSQQEKVDETKADLQNMEAEVTESVRREFLTSLLAQTLPQLEALEEEVRTQEQLLVAIREMERLREARGAESCGDLETRLVAADGLWSTCRQQEKTLRENTETLRAALGKSEAKLGETTAELHMVESELLAVQERLSAQRPAQVL</sequence>
<accession>A0ABN9LTA6</accession>
<keyword evidence="3" id="KW-1185">Reference proteome</keyword>
<evidence type="ECO:0000313" key="2">
    <source>
        <dbReference type="EMBL" id="CAJ0949169.1"/>
    </source>
</evidence>
<organism evidence="2 3">
    <name type="scientific">Ranitomeya imitator</name>
    <name type="common">mimic poison frog</name>
    <dbReference type="NCBI Taxonomy" id="111125"/>
    <lineage>
        <taxon>Eukaryota</taxon>
        <taxon>Metazoa</taxon>
        <taxon>Chordata</taxon>
        <taxon>Craniata</taxon>
        <taxon>Vertebrata</taxon>
        <taxon>Euteleostomi</taxon>
        <taxon>Amphibia</taxon>
        <taxon>Batrachia</taxon>
        <taxon>Anura</taxon>
        <taxon>Neobatrachia</taxon>
        <taxon>Hyloidea</taxon>
        <taxon>Dendrobatidae</taxon>
        <taxon>Dendrobatinae</taxon>
        <taxon>Ranitomeya</taxon>
    </lineage>
</organism>
<keyword evidence="1" id="KW-0175">Coiled coil</keyword>
<reference evidence="2" key="1">
    <citation type="submission" date="2023-07" db="EMBL/GenBank/DDBJ databases">
        <authorList>
            <person name="Stuckert A."/>
        </authorList>
    </citation>
    <scope>NUCLEOTIDE SEQUENCE</scope>
</reference>
<evidence type="ECO:0000313" key="3">
    <source>
        <dbReference type="Proteomes" id="UP001176940"/>
    </source>
</evidence>
<comment type="caution">
    <text evidence="2">The sequence shown here is derived from an EMBL/GenBank/DDBJ whole genome shotgun (WGS) entry which is preliminary data.</text>
</comment>
<dbReference type="Proteomes" id="UP001176940">
    <property type="component" value="Unassembled WGS sequence"/>
</dbReference>
<feature type="coiled-coil region" evidence="1">
    <location>
        <begin position="20"/>
        <end position="95"/>
    </location>
</feature>
<name>A0ABN9LTA6_9NEOB</name>